<comment type="caution">
    <text evidence="5">The sequence shown here is derived from an EMBL/GenBank/DDBJ whole genome shotgun (WGS) entry which is preliminary data.</text>
</comment>
<dbReference type="PRINTS" id="PR00778">
    <property type="entry name" value="HTHARSR"/>
</dbReference>
<proteinExistence type="predicted"/>
<dbReference type="PROSITE" id="PS00846">
    <property type="entry name" value="HTH_ARSR_1"/>
    <property type="match status" value="1"/>
</dbReference>
<dbReference type="InterPro" id="IPR051081">
    <property type="entry name" value="HTH_MetalResp_TranReg"/>
</dbReference>
<dbReference type="NCBIfam" id="NF033788">
    <property type="entry name" value="HTH_metalloreg"/>
    <property type="match status" value="1"/>
</dbReference>
<protein>
    <submittedName>
        <fullName evidence="5">Regulatory protein ArsR</fullName>
    </submittedName>
</protein>
<dbReference type="STRING" id="1229780.BN381_130096"/>
<organism evidence="5 6">
    <name type="scientific">Candidatus Neomicrothrix parvicella RN1</name>
    <dbReference type="NCBI Taxonomy" id="1229780"/>
    <lineage>
        <taxon>Bacteria</taxon>
        <taxon>Bacillati</taxon>
        <taxon>Actinomycetota</taxon>
        <taxon>Acidimicrobiia</taxon>
        <taxon>Acidimicrobiales</taxon>
        <taxon>Microthrixaceae</taxon>
        <taxon>Candidatus Neomicrothrix</taxon>
    </lineage>
</organism>
<dbReference type="SUPFAM" id="SSF46785">
    <property type="entry name" value="Winged helix' DNA-binding domain"/>
    <property type="match status" value="1"/>
</dbReference>
<gene>
    <name evidence="5" type="ORF">BN381_130096</name>
</gene>
<dbReference type="HOGENOM" id="CLU_097806_3_2_11"/>
<dbReference type="EMBL" id="CANL01000005">
    <property type="protein sequence ID" value="CCM62538.1"/>
    <property type="molecule type" value="Genomic_DNA"/>
</dbReference>
<evidence type="ECO:0000259" key="4">
    <source>
        <dbReference type="PROSITE" id="PS50987"/>
    </source>
</evidence>
<reference evidence="5 6" key="1">
    <citation type="journal article" date="2013" name="ISME J.">
        <title>Metabolic model for the filamentous 'Candidatus Microthrix parvicella' based on genomic and metagenomic analyses.</title>
        <authorList>
            <person name="Jon McIlroy S."/>
            <person name="Kristiansen R."/>
            <person name="Albertsen M."/>
            <person name="Michael Karst S."/>
            <person name="Rossetti S."/>
            <person name="Lund Nielsen J."/>
            <person name="Tandoi V."/>
            <person name="James Seviour R."/>
            <person name="Nielsen P.H."/>
        </authorList>
    </citation>
    <scope>NUCLEOTIDE SEQUENCE [LARGE SCALE GENOMIC DNA]</scope>
    <source>
        <strain evidence="5 6">RN1</strain>
    </source>
</reference>
<dbReference type="InterPro" id="IPR018334">
    <property type="entry name" value="ArsR_HTH"/>
</dbReference>
<dbReference type="PANTHER" id="PTHR33154:SF18">
    <property type="entry name" value="ARSENICAL RESISTANCE OPERON REPRESSOR"/>
    <property type="match status" value="1"/>
</dbReference>
<evidence type="ECO:0000256" key="1">
    <source>
        <dbReference type="ARBA" id="ARBA00023015"/>
    </source>
</evidence>
<evidence type="ECO:0000256" key="3">
    <source>
        <dbReference type="ARBA" id="ARBA00023163"/>
    </source>
</evidence>
<feature type="domain" description="HTH arsR-type" evidence="4">
    <location>
        <begin position="20"/>
        <end position="117"/>
    </location>
</feature>
<keyword evidence="3" id="KW-0804">Transcription</keyword>
<dbReference type="GO" id="GO:0003677">
    <property type="term" value="F:DNA binding"/>
    <property type="evidence" value="ECO:0007669"/>
    <property type="project" value="UniProtKB-KW"/>
</dbReference>
<dbReference type="Gene3D" id="1.10.10.10">
    <property type="entry name" value="Winged helix-like DNA-binding domain superfamily/Winged helix DNA-binding domain"/>
    <property type="match status" value="1"/>
</dbReference>
<sequence length="119" mass="12758">MAERTDDPEPCCFEPTGSPLNADQAEEIAAFLKALADPVRLRLVSMVAASQSGEVCACDLPGPLGRTQATISHHLSLLVNAGVLNREQRGKWAWFRIRAESFESISAALAILPVPTAQS</sequence>
<keyword evidence="2" id="KW-0238">DNA-binding</keyword>
<dbReference type="Proteomes" id="UP000018291">
    <property type="component" value="Unassembled WGS sequence"/>
</dbReference>
<dbReference type="RefSeq" id="WP_012224043.1">
    <property type="nucleotide sequence ID" value="NZ_HG422565.1"/>
</dbReference>
<dbReference type="CDD" id="cd00090">
    <property type="entry name" value="HTH_ARSR"/>
    <property type="match status" value="1"/>
</dbReference>
<dbReference type="OrthoDB" id="9798835at2"/>
<dbReference type="AlphaFoldDB" id="R4YWU3"/>
<dbReference type="InterPro" id="IPR036390">
    <property type="entry name" value="WH_DNA-bd_sf"/>
</dbReference>
<dbReference type="PANTHER" id="PTHR33154">
    <property type="entry name" value="TRANSCRIPTIONAL REGULATOR, ARSR FAMILY"/>
    <property type="match status" value="1"/>
</dbReference>
<keyword evidence="1" id="KW-0805">Transcription regulation</keyword>
<dbReference type="InterPro" id="IPR011991">
    <property type="entry name" value="ArsR-like_HTH"/>
</dbReference>
<accession>R4YWU3</accession>
<dbReference type="GO" id="GO:0003700">
    <property type="term" value="F:DNA-binding transcription factor activity"/>
    <property type="evidence" value="ECO:0007669"/>
    <property type="project" value="InterPro"/>
</dbReference>
<dbReference type="PROSITE" id="PS50987">
    <property type="entry name" value="HTH_ARSR_2"/>
    <property type="match status" value="1"/>
</dbReference>
<evidence type="ECO:0000313" key="6">
    <source>
        <dbReference type="Proteomes" id="UP000018291"/>
    </source>
</evidence>
<dbReference type="Pfam" id="PF01022">
    <property type="entry name" value="HTH_5"/>
    <property type="match status" value="1"/>
</dbReference>
<keyword evidence="6" id="KW-1185">Reference proteome</keyword>
<dbReference type="InterPro" id="IPR036388">
    <property type="entry name" value="WH-like_DNA-bd_sf"/>
</dbReference>
<dbReference type="eggNOG" id="COG0640">
    <property type="taxonomic scope" value="Bacteria"/>
</dbReference>
<dbReference type="SMART" id="SM00418">
    <property type="entry name" value="HTH_ARSR"/>
    <property type="match status" value="1"/>
</dbReference>
<evidence type="ECO:0000256" key="2">
    <source>
        <dbReference type="ARBA" id="ARBA00023125"/>
    </source>
</evidence>
<name>R4YWU3_9ACTN</name>
<dbReference type="InterPro" id="IPR001845">
    <property type="entry name" value="HTH_ArsR_DNA-bd_dom"/>
</dbReference>
<evidence type="ECO:0000313" key="5">
    <source>
        <dbReference type="EMBL" id="CCM62538.1"/>
    </source>
</evidence>